<keyword evidence="3" id="KW-1185">Reference proteome</keyword>
<organism evidence="2 3">
    <name type="scientific">Phormidium tenue NIES-30</name>
    <dbReference type="NCBI Taxonomy" id="549789"/>
    <lineage>
        <taxon>Bacteria</taxon>
        <taxon>Bacillati</taxon>
        <taxon>Cyanobacteriota</taxon>
        <taxon>Cyanophyceae</taxon>
        <taxon>Oscillatoriophycideae</taxon>
        <taxon>Oscillatoriales</taxon>
        <taxon>Oscillatoriaceae</taxon>
        <taxon>Phormidium</taxon>
    </lineage>
</organism>
<keyword evidence="1" id="KW-1133">Transmembrane helix</keyword>
<protein>
    <submittedName>
        <fullName evidence="2">Uncharacterized protein</fullName>
    </submittedName>
</protein>
<dbReference type="AlphaFoldDB" id="A0A1U7J8V4"/>
<name>A0A1U7J8V4_9CYAN</name>
<evidence type="ECO:0000313" key="3">
    <source>
        <dbReference type="Proteomes" id="UP000185557"/>
    </source>
</evidence>
<accession>A0A1U7J8V4</accession>
<gene>
    <name evidence="2" type="ORF">NIES30_04285</name>
</gene>
<dbReference type="Proteomes" id="UP000185557">
    <property type="component" value="Unassembled WGS sequence"/>
</dbReference>
<evidence type="ECO:0000313" key="2">
    <source>
        <dbReference type="EMBL" id="OKH49936.1"/>
    </source>
</evidence>
<evidence type="ECO:0000256" key="1">
    <source>
        <dbReference type="SAM" id="Phobius"/>
    </source>
</evidence>
<sequence length="66" mass="7360">MELLIVLGAIVIAIVVFGWVFKLIKNTIQTVLVVAFLLLALYFLFGIGPDAIWNQIQTWLSGGQNR</sequence>
<dbReference type="RefSeq" id="WP_073607175.1">
    <property type="nucleotide sequence ID" value="NZ_MRCG01000002.1"/>
</dbReference>
<comment type="caution">
    <text evidence="2">The sequence shown here is derived from an EMBL/GenBank/DDBJ whole genome shotgun (WGS) entry which is preliminary data.</text>
</comment>
<dbReference type="STRING" id="549789.NIES30_04285"/>
<reference evidence="2 3" key="1">
    <citation type="submission" date="2016-11" db="EMBL/GenBank/DDBJ databases">
        <title>Draft Genome Sequences of Nine Cyanobacterial Strains from Diverse Habitats.</title>
        <authorList>
            <person name="Zhu T."/>
            <person name="Hou S."/>
            <person name="Lu X."/>
            <person name="Hess W.R."/>
        </authorList>
    </citation>
    <scope>NUCLEOTIDE SEQUENCE [LARGE SCALE GENOMIC DNA]</scope>
    <source>
        <strain evidence="2 3">NIES-30</strain>
    </source>
</reference>
<feature type="transmembrane region" description="Helical" evidence="1">
    <location>
        <begin position="28"/>
        <end position="47"/>
    </location>
</feature>
<keyword evidence="1" id="KW-0812">Transmembrane</keyword>
<keyword evidence="1" id="KW-0472">Membrane</keyword>
<dbReference type="EMBL" id="MRCG01000002">
    <property type="protein sequence ID" value="OKH49936.1"/>
    <property type="molecule type" value="Genomic_DNA"/>
</dbReference>
<proteinExistence type="predicted"/>